<dbReference type="AlphaFoldDB" id="A0A0E9WIF7"/>
<proteinExistence type="predicted"/>
<name>A0A0E9WIF7_ANGAN</name>
<sequence length="71" mass="8125">MTRSLSWSCTEQPGLKIQPTSELHCDGHFSAAYTFFLQGNQVRGMIVKLQIPIYIHLSHITFFVCYCQSSK</sequence>
<dbReference type="EMBL" id="GBXM01018496">
    <property type="protein sequence ID" value="JAH90081.1"/>
    <property type="molecule type" value="Transcribed_RNA"/>
</dbReference>
<protein>
    <submittedName>
        <fullName evidence="1">Uncharacterized protein</fullName>
    </submittedName>
</protein>
<accession>A0A0E9WIF7</accession>
<evidence type="ECO:0000313" key="1">
    <source>
        <dbReference type="EMBL" id="JAH90081.1"/>
    </source>
</evidence>
<organism evidence="1">
    <name type="scientific">Anguilla anguilla</name>
    <name type="common">European freshwater eel</name>
    <name type="synonym">Muraena anguilla</name>
    <dbReference type="NCBI Taxonomy" id="7936"/>
    <lineage>
        <taxon>Eukaryota</taxon>
        <taxon>Metazoa</taxon>
        <taxon>Chordata</taxon>
        <taxon>Craniata</taxon>
        <taxon>Vertebrata</taxon>
        <taxon>Euteleostomi</taxon>
        <taxon>Actinopterygii</taxon>
        <taxon>Neopterygii</taxon>
        <taxon>Teleostei</taxon>
        <taxon>Anguilliformes</taxon>
        <taxon>Anguillidae</taxon>
        <taxon>Anguilla</taxon>
    </lineage>
</organism>
<reference evidence="1" key="1">
    <citation type="submission" date="2014-11" db="EMBL/GenBank/DDBJ databases">
        <authorList>
            <person name="Amaro Gonzalez C."/>
        </authorList>
    </citation>
    <scope>NUCLEOTIDE SEQUENCE</scope>
</reference>
<reference evidence="1" key="2">
    <citation type="journal article" date="2015" name="Fish Shellfish Immunol.">
        <title>Early steps in the European eel (Anguilla anguilla)-Vibrio vulnificus interaction in the gills: Role of the RtxA13 toxin.</title>
        <authorList>
            <person name="Callol A."/>
            <person name="Pajuelo D."/>
            <person name="Ebbesson L."/>
            <person name="Teles M."/>
            <person name="MacKenzie S."/>
            <person name="Amaro C."/>
        </authorList>
    </citation>
    <scope>NUCLEOTIDE SEQUENCE</scope>
</reference>